<dbReference type="PANTHER" id="PTHR45935">
    <property type="entry name" value="PROTEIN ZBED8-RELATED"/>
    <property type="match status" value="1"/>
</dbReference>
<evidence type="ECO:0000256" key="5">
    <source>
        <dbReference type="PROSITE-ProRule" id="PRU00187"/>
    </source>
</evidence>
<feature type="domain" description="SCAN box" evidence="7">
    <location>
        <begin position="45"/>
        <end position="126"/>
    </location>
</feature>
<evidence type="ECO:0000256" key="1">
    <source>
        <dbReference type="ARBA" id="ARBA00023015"/>
    </source>
</evidence>
<dbReference type="Pfam" id="PF01352">
    <property type="entry name" value="KRAB"/>
    <property type="match status" value="1"/>
</dbReference>
<dbReference type="Gene3D" id="1.10.4020.10">
    <property type="entry name" value="DNA breaking-rejoining enzymes"/>
    <property type="match status" value="1"/>
</dbReference>
<feature type="region of interest" description="Disordered" evidence="6">
    <location>
        <begin position="123"/>
        <end position="184"/>
    </location>
</feature>
<dbReference type="InterPro" id="IPR001909">
    <property type="entry name" value="KRAB"/>
</dbReference>
<keyword evidence="1" id="KW-0805">Transcription regulation</keyword>
<dbReference type="CDD" id="cd07765">
    <property type="entry name" value="KRAB_A-box"/>
    <property type="match status" value="1"/>
</dbReference>
<dbReference type="SUPFAM" id="SSF47353">
    <property type="entry name" value="Retrovirus capsid dimerization domain-like"/>
    <property type="match status" value="1"/>
</dbReference>
<name>A0ABP0A565_PIPNA</name>
<dbReference type="InterPro" id="IPR036051">
    <property type="entry name" value="KRAB_dom_sf"/>
</dbReference>
<protein>
    <recommendedName>
        <fullName evidence="11">Zinc finger protein 213</fullName>
    </recommendedName>
</protein>
<dbReference type="PANTHER" id="PTHR45935:SF25">
    <property type="entry name" value="SCAN BOX DOMAIN-CONTAINING PROTEIN"/>
    <property type="match status" value="1"/>
</dbReference>
<dbReference type="Proteomes" id="UP001314169">
    <property type="component" value="Chromosome 4"/>
</dbReference>
<keyword evidence="4 5" id="KW-0539">Nucleus</keyword>
<sequence length="506" mass="55041">MAAPLEPQDQGPGEGEGLLIVKVEDNSWDQDSAQQEDSRDSEACRQRFRQFCYRDSGGPHEAFSQLWELCCRWLRPELHSKEQILELLVLEQFLSVLPGGVQAWVRERGPESGEEAVALVEDLQKQPVNARPQDVPSEEVEPKAAVQAKGPPPKAGAQNQPPAPWEQQGRGAQLPALPKEGSTKQKTNAYFASEIRGPVAFEDISFYFSREEWGSLDPAQRDLFWDIKRENFRNVAVGLGLKSQRGRSPLEEAVRALPGQAGSDVTVAWSPKEAEPWESEAGPGALLEPALGARRGRPPPLQAPVRGPGSREAPQLRPVRQALPLGLRPGAPPAHAHGREAAQVPGVREALSQLLGPGAPPGRAHGPEALLLLRVRQELQPQRQPGGPPAHPHGREALQLQRLRQELLAALLPAGPPARAHRRAALPLRSVRQELQAARPPHRPPEPACQDGPARGVRAGGCSGRRSSRMATSLCCHLLQPQPLRPCPALLCPRAWSTQPSDGNPL</sequence>
<dbReference type="PROSITE" id="PS50805">
    <property type="entry name" value="KRAB"/>
    <property type="match status" value="1"/>
</dbReference>
<dbReference type="Gene3D" id="6.10.140.140">
    <property type="match status" value="1"/>
</dbReference>
<feature type="region of interest" description="Disordered" evidence="6">
    <location>
        <begin position="437"/>
        <end position="464"/>
    </location>
</feature>
<dbReference type="SMART" id="SM00349">
    <property type="entry name" value="KRAB"/>
    <property type="match status" value="1"/>
</dbReference>
<evidence type="ECO:0000259" key="8">
    <source>
        <dbReference type="PROSITE" id="PS50805"/>
    </source>
</evidence>
<feature type="region of interest" description="Disordered" evidence="6">
    <location>
        <begin position="256"/>
        <end position="314"/>
    </location>
</feature>
<dbReference type="SUPFAM" id="SSF109640">
    <property type="entry name" value="KRAB domain (Kruppel-associated box)"/>
    <property type="match status" value="1"/>
</dbReference>
<feature type="domain" description="KRAB" evidence="8">
    <location>
        <begin position="199"/>
        <end position="289"/>
    </location>
</feature>
<keyword evidence="3" id="KW-0804">Transcription</keyword>
<gene>
    <name evidence="9" type="ORF">MPIPNATIZW_LOCUS13065</name>
</gene>
<accession>A0ABP0A565</accession>
<keyword evidence="2" id="KW-0238">DNA-binding</keyword>
<organism evidence="9 10">
    <name type="scientific">Pipistrellus nathusii</name>
    <name type="common">Nathusius' pipistrelle</name>
    <dbReference type="NCBI Taxonomy" id="59473"/>
    <lineage>
        <taxon>Eukaryota</taxon>
        <taxon>Metazoa</taxon>
        <taxon>Chordata</taxon>
        <taxon>Craniata</taxon>
        <taxon>Vertebrata</taxon>
        <taxon>Euteleostomi</taxon>
        <taxon>Mammalia</taxon>
        <taxon>Eutheria</taxon>
        <taxon>Laurasiatheria</taxon>
        <taxon>Chiroptera</taxon>
        <taxon>Yangochiroptera</taxon>
        <taxon>Vespertilionidae</taxon>
        <taxon>Pipistrellus</taxon>
    </lineage>
</organism>
<dbReference type="InterPro" id="IPR003309">
    <property type="entry name" value="SCAN_dom"/>
</dbReference>
<dbReference type="Pfam" id="PF02023">
    <property type="entry name" value="SCAN"/>
    <property type="match status" value="1"/>
</dbReference>
<dbReference type="InterPro" id="IPR050916">
    <property type="entry name" value="SCAN-C2H2_zinc_finger"/>
</dbReference>
<evidence type="ECO:0000259" key="7">
    <source>
        <dbReference type="PROSITE" id="PS50804"/>
    </source>
</evidence>
<dbReference type="SMART" id="SM00431">
    <property type="entry name" value="SCAN"/>
    <property type="match status" value="1"/>
</dbReference>
<evidence type="ECO:0008006" key="11">
    <source>
        <dbReference type="Google" id="ProtNLM"/>
    </source>
</evidence>
<dbReference type="EMBL" id="OY882861">
    <property type="protein sequence ID" value="CAK6444759.1"/>
    <property type="molecule type" value="Genomic_DNA"/>
</dbReference>
<evidence type="ECO:0000313" key="10">
    <source>
        <dbReference type="Proteomes" id="UP001314169"/>
    </source>
</evidence>
<dbReference type="PROSITE" id="PS50804">
    <property type="entry name" value="SCAN_BOX"/>
    <property type="match status" value="1"/>
</dbReference>
<evidence type="ECO:0000256" key="3">
    <source>
        <dbReference type="ARBA" id="ARBA00023163"/>
    </source>
</evidence>
<evidence type="ECO:0000256" key="2">
    <source>
        <dbReference type="ARBA" id="ARBA00023125"/>
    </source>
</evidence>
<evidence type="ECO:0000313" key="9">
    <source>
        <dbReference type="EMBL" id="CAK6444759.1"/>
    </source>
</evidence>
<proteinExistence type="predicted"/>
<dbReference type="InterPro" id="IPR038269">
    <property type="entry name" value="SCAN_sf"/>
</dbReference>
<comment type="subcellular location">
    <subcellularLocation>
        <location evidence="5">Nucleus</location>
    </subcellularLocation>
</comment>
<dbReference type="CDD" id="cd07936">
    <property type="entry name" value="SCAN"/>
    <property type="match status" value="1"/>
</dbReference>
<keyword evidence="10" id="KW-1185">Reference proteome</keyword>
<evidence type="ECO:0000256" key="4">
    <source>
        <dbReference type="ARBA" id="ARBA00023242"/>
    </source>
</evidence>
<reference evidence="9" key="1">
    <citation type="submission" date="2023-12" db="EMBL/GenBank/DDBJ databases">
        <authorList>
            <person name="Brown T."/>
        </authorList>
    </citation>
    <scope>NUCLEOTIDE SEQUENCE</scope>
</reference>
<evidence type="ECO:0000256" key="6">
    <source>
        <dbReference type="SAM" id="MobiDB-lite"/>
    </source>
</evidence>